<evidence type="ECO:0000313" key="3">
    <source>
        <dbReference type="Proteomes" id="UP000636479"/>
    </source>
</evidence>
<reference evidence="2" key="1">
    <citation type="submission" date="2020-05" db="EMBL/GenBank/DDBJ databases">
        <title>Mycena genomes resolve the evolution of fungal bioluminescence.</title>
        <authorList>
            <person name="Tsai I.J."/>
        </authorList>
    </citation>
    <scope>NUCLEOTIDE SEQUENCE</scope>
    <source>
        <strain evidence="2">171206Taipei</strain>
    </source>
</reference>
<sequence>MQAMLQWTMIPTPDDVDDVADEAEERDFEDRSDLLPVHAVSEEDNVVDGEYPPAVFPLQPHGAIDVSGDSLNDQDLYREAVRNFMPPPKPQRRTENGRGPTNANHLLGTFPVLFPYGLGGLEVDRPSKVSYEEHVRWALQYDDGRFRKDLYFMFQTFGVQVKRQVCRSACLQLDFNTFFQNKEAFQKLTAEDFVKASKEEDRKQPISNPVIRAFRQQITSVRARVTGTDESRVAIRAQVWGMTLRFNPPSIWTTINFADTGGSYCAGVGRRRDRPGSFRGEVRTRQQLA</sequence>
<accession>A0A8H6W288</accession>
<dbReference type="OrthoDB" id="432234at2759"/>
<comment type="caution">
    <text evidence="2">The sequence shown here is derived from an EMBL/GenBank/DDBJ whole genome shotgun (WGS) entry which is preliminary data.</text>
</comment>
<organism evidence="2 3">
    <name type="scientific">Mycena indigotica</name>
    <dbReference type="NCBI Taxonomy" id="2126181"/>
    <lineage>
        <taxon>Eukaryota</taxon>
        <taxon>Fungi</taxon>
        <taxon>Dikarya</taxon>
        <taxon>Basidiomycota</taxon>
        <taxon>Agaricomycotina</taxon>
        <taxon>Agaricomycetes</taxon>
        <taxon>Agaricomycetidae</taxon>
        <taxon>Agaricales</taxon>
        <taxon>Marasmiineae</taxon>
        <taxon>Mycenaceae</taxon>
        <taxon>Mycena</taxon>
    </lineage>
</organism>
<dbReference type="Proteomes" id="UP000636479">
    <property type="component" value="Unassembled WGS sequence"/>
</dbReference>
<protein>
    <submittedName>
        <fullName evidence="2">ATP-dependent DNA helicase</fullName>
    </submittedName>
</protein>
<dbReference type="GO" id="GO:0004386">
    <property type="term" value="F:helicase activity"/>
    <property type="evidence" value="ECO:0007669"/>
    <property type="project" value="UniProtKB-KW"/>
</dbReference>
<keyword evidence="2" id="KW-0067">ATP-binding</keyword>
<proteinExistence type="predicted"/>
<name>A0A8H6W288_9AGAR</name>
<dbReference type="GeneID" id="59347660"/>
<evidence type="ECO:0000313" key="2">
    <source>
        <dbReference type="EMBL" id="KAF7298998.1"/>
    </source>
</evidence>
<evidence type="ECO:0000259" key="1">
    <source>
        <dbReference type="Pfam" id="PF14214"/>
    </source>
</evidence>
<dbReference type="Pfam" id="PF14214">
    <property type="entry name" value="Helitron_like_N"/>
    <property type="match status" value="1"/>
</dbReference>
<keyword evidence="2" id="KW-0347">Helicase</keyword>
<dbReference type="RefSeq" id="XP_037218386.1">
    <property type="nucleotide sequence ID" value="XM_037365144.1"/>
</dbReference>
<keyword evidence="2" id="KW-0378">Hydrolase</keyword>
<gene>
    <name evidence="2" type="ORF">MIND_00848000</name>
</gene>
<dbReference type="AlphaFoldDB" id="A0A8H6W288"/>
<keyword evidence="2" id="KW-0547">Nucleotide-binding</keyword>
<keyword evidence="3" id="KW-1185">Reference proteome</keyword>
<dbReference type="EMBL" id="JACAZF010000007">
    <property type="protein sequence ID" value="KAF7298998.1"/>
    <property type="molecule type" value="Genomic_DNA"/>
</dbReference>
<feature type="domain" description="Helitron helicase-like" evidence="1">
    <location>
        <begin position="134"/>
        <end position="260"/>
    </location>
</feature>
<dbReference type="InterPro" id="IPR025476">
    <property type="entry name" value="Helitron_helicase-like"/>
</dbReference>